<evidence type="ECO:0000313" key="7">
    <source>
        <dbReference type="Proteomes" id="UP000345637"/>
    </source>
</evidence>
<dbReference type="EMBL" id="CAADJE010000036">
    <property type="protein sequence ID" value="VFS88769.1"/>
    <property type="molecule type" value="Genomic_DNA"/>
</dbReference>
<dbReference type="GO" id="GO:0005524">
    <property type="term" value="F:ATP binding"/>
    <property type="evidence" value="ECO:0007669"/>
    <property type="project" value="UniProtKB-KW"/>
</dbReference>
<accession>A0A485CVA0</accession>
<dbReference type="Proteomes" id="UP000345637">
    <property type="component" value="Unassembled WGS sequence"/>
</dbReference>
<dbReference type="InterPro" id="IPR011764">
    <property type="entry name" value="Biotin_carboxylation_dom"/>
</dbReference>
<dbReference type="GO" id="GO:0016874">
    <property type="term" value="F:ligase activity"/>
    <property type="evidence" value="ECO:0007669"/>
    <property type="project" value="UniProtKB-KW"/>
</dbReference>
<gene>
    <name evidence="6" type="primary">accA1_1</name>
    <name evidence="6" type="ORF">NCTC12998_06586</name>
</gene>
<evidence type="ECO:0000256" key="3">
    <source>
        <dbReference type="ARBA" id="ARBA00022840"/>
    </source>
</evidence>
<keyword evidence="2" id="KW-0547">Nucleotide-binding</keyword>
<evidence type="ECO:0000259" key="5">
    <source>
        <dbReference type="PROSITE" id="PS50979"/>
    </source>
</evidence>
<sequence length="95" mass="10113">MFKTLLIANRGAIACRILRTLRAMQVKGVAVYSDADLSSLHIREADEAIGLGDGPAAQTYLVTEKIIAAALKSGAEAIHPGYGFLSGKRCLRRGL</sequence>
<feature type="domain" description="Biotin carboxylation" evidence="5">
    <location>
        <begin position="1"/>
        <end position="95"/>
    </location>
</feature>
<dbReference type="PANTHER" id="PTHR18866:SF33">
    <property type="entry name" value="METHYLCROTONOYL-COA CARBOXYLASE SUBUNIT ALPHA, MITOCHONDRIAL-RELATED"/>
    <property type="match status" value="1"/>
</dbReference>
<dbReference type="AlphaFoldDB" id="A0A485CVA0"/>
<reference evidence="6 7" key="1">
    <citation type="submission" date="2019-03" db="EMBL/GenBank/DDBJ databases">
        <authorList>
            <consortium name="Pathogen Informatics"/>
        </authorList>
    </citation>
    <scope>NUCLEOTIDE SEQUENCE [LARGE SCALE GENOMIC DNA]</scope>
    <source>
        <strain evidence="6 7">NCTC12998</strain>
    </source>
</reference>
<evidence type="ECO:0000313" key="6">
    <source>
        <dbReference type="EMBL" id="VFS88769.1"/>
    </source>
</evidence>
<dbReference type="InterPro" id="IPR005481">
    <property type="entry name" value="BC-like_N"/>
</dbReference>
<keyword evidence="3" id="KW-0067">ATP-binding</keyword>
<dbReference type="InterPro" id="IPR050856">
    <property type="entry name" value="Biotin_carboxylase_complex"/>
</dbReference>
<dbReference type="SUPFAM" id="SSF52440">
    <property type="entry name" value="PreATP-grasp domain"/>
    <property type="match status" value="1"/>
</dbReference>
<evidence type="ECO:0000256" key="2">
    <source>
        <dbReference type="ARBA" id="ARBA00022741"/>
    </source>
</evidence>
<name>A0A485CVA0_RAOPL</name>
<evidence type="ECO:0000256" key="1">
    <source>
        <dbReference type="ARBA" id="ARBA00022598"/>
    </source>
</evidence>
<proteinExistence type="predicted"/>
<dbReference type="PROSITE" id="PS50979">
    <property type="entry name" value="BC"/>
    <property type="match status" value="1"/>
</dbReference>
<keyword evidence="1" id="KW-0436">Ligase</keyword>
<keyword evidence="4" id="KW-0092">Biotin</keyword>
<dbReference type="Pfam" id="PF00289">
    <property type="entry name" value="Biotin_carb_N"/>
    <property type="match status" value="1"/>
</dbReference>
<dbReference type="InterPro" id="IPR016185">
    <property type="entry name" value="PreATP-grasp_dom_sf"/>
</dbReference>
<dbReference type="PANTHER" id="PTHR18866">
    <property type="entry name" value="CARBOXYLASE:PYRUVATE/ACETYL-COA/PROPIONYL-COA CARBOXYLASE"/>
    <property type="match status" value="1"/>
</dbReference>
<organism evidence="6 7">
    <name type="scientific">Raoultella planticola</name>
    <name type="common">Klebsiella planticola</name>
    <dbReference type="NCBI Taxonomy" id="575"/>
    <lineage>
        <taxon>Bacteria</taxon>
        <taxon>Pseudomonadati</taxon>
        <taxon>Pseudomonadota</taxon>
        <taxon>Gammaproteobacteria</taxon>
        <taxon>Enterobacterales</taxon>
        <taxon>Enterobacteriaceae</taxon>
        <taxon>Klebsiella/Raoultella group</taxon>
        <taxon>Raoultella</taxon>
    </lineage>
</organism>
<protein>
    <submittedName>
        <fullName evidence="6">Acetyl-/propionyl-coenzyme A carboxylase alpha chain</fullName>
    </submittedName>
</protein>
<evidence type="ECO:0000256" key="4">
    <source>
        <dbReference type="ARBA" id="ARBA00023267"/>
    </source>
</evidence>
<dbReference type="Gene3D" id="3.40.50.20">
    <property type="match status" value="1"/>
</dbReference>